<keyword evidence="6" id="KW-1185">Reference proteome</keyword>
<comment type="caution">
    <text evidence="5">The sequence shown here is derived from an EMBL/GenBank/DDBJ whole genome shotgun (WGS) entry which is preliminary data.</text>
</comment>
<dbReference type="SUPFAM" id="SSF100950">
    <property type="entry name" value="NagB/RpiA/CoA transferase-like"/>
    <property type="match status" value="1"/>
</dbReference>
<dbReference type="SMART" id="SM00420">
    <property type="entry name" value="HTH_DEOR"/>
    <property type="match status" value="1"/>
</dbReference>
<sequence length="238" mass="25632">MSSRKSERTNLLAEALAQRGVLHLRDAAALLGVSEMTVRRDVSAHPERFAYLGGHIVSADDIAGGYELGREADSHANAKFRACSHALELIAPDDTVFIDCGSTLDHLAQQIPADLSITVICYSLNVADRLAQKPNLRMIMLGGLFHAASATFSSGEWLEPLGRFGINKAFISAGGVDVERGASCSHFHEVPIKQKAIASALESHLVVDESKFGTVKPAYFARLSDFRSIITEDGPRSA</sequence>
<evidence type="ECO:0000256" key="2">
    <source>
        <dbReference type="ARBA" id="ARBA00023125"/>
    </source>
</evidence>
<dbReference type="Gene3D" id="3.40.50.1360">
    <property type="match status" value="1"/>
</dbReference>
<evidence type="ECO:0000313" key="5">
    <source>
        <dbReference type="EMBL" id="MDY0871340.1"/>
    </source>
</evidence>
<gene>
    <name evidence="5" type="ORF">SMD31_05385</name>
</gene>
<dbReference type="SMART" id="SM01134">
    <property type="entry name" value="DeoRC"/>
    <property type="match status" value="1"/>
</dbReference>
<dbReference type="InterPro" id="IPR037171">
    <property type="entry name" value="NagB/RpiA_transferase-like"/>
</dbReference>
<evidence type="ECO:0000313" key="6">
    <source>
        <dbReference type="Proteomes" id="UP001271769"/>
    </source>
</evidence>
<dbReference type="InterPro" id="IPR001034">
    <property type="entry name" value="DeoR_HTH"/>
</dbReference>
<accession>A0ABU5DWN2</accession>
<keyword evidence="2" id="KW-0238">DNA-binding</keyword>
<reference evidence="5 6" key="1">
    <citation type="journal article" date="2013" name="Antonie Van Leeuwenhoek">
        <title>Dongia rigui sp. nov., isolated from freshwater of a large wetland in Korea.</title>
        <authorList>
            <person name="Baik K.S."/>
            <person name="Hwang Y.M."/>
            <person name="Choi J.S."/>
            <person name="Kwon J."/>
            <person name="Seong C.N."/>
        </authorList>
    </citation>
    <scope>NUCLEOTIDE SEQUENCE [LARGE SCALE GENOMIC DNA]</scope>
    <source>
        <strain evidence="5 6">04SU4-P</strain>
    </source>
</reference>
<dbReference type="PANTHER" id="PTHR30363">
    <property type="entry name" value="HTH-TYPE TRANSCRIPTIONAL REGULATOR SRLR-RELATED"/>
    <property type="match status" value="1"/>
</dbReference>
<dbReference type="InterPro" id="IPR014036">
    <property type="entry name" value="DeoR-like_C"/>
</dbReference>
<keyword evidence="1" id="KW-0805">Transcription regulation</keyword>
<dbReference type="PANTHER" id="PTHR30363:SF8">
    <property type="entry name" value="DEOXYRIBOSE OPERON REPRESSOR"/>
    <property type="match status" value="1"/>
</dbReference>
<dbReference type="PROSITE" id="PS51000">
    <property type="entry name" value="HTH_DEOR_2"/>
    <property type="match status" value="1"/>
</dbReference>
<dbReference type="Pfam" id="PF08220">
    <property type="entry name" value="HTH_DeoR"/>
    <property type="match status" value="1"/>
</dbReference>
<dbReference type="EMBL" id="JAXCLX010000001">
    <property type="protein sequence ID" value="MDY0871340.1"/>
    <property type="molecule type" value="Genomic_DNA"/>
</dbReference>
<dbReference type="Proteomes" id="UP001271769">
    <property type="component" value="Unassembled WGS sequence"/>
</dbReference>
<dbReference type="Pfam" id="PF00455">
    <property type="entry name" value="DeoRC"/>
    <property type="match status" value="1"/>
</dbReference>
<proteinExistence type="predicted"/>
<dbReference type="PROSITE" id="PS00894">
    <property type="entry name" value="HTH_DEOR_1"/>
    <property type="match status" value="1"/>
</dbReference>
<name>A0ABU5DWN2_9PROT</name>
<protein>
    <submittedName>
        <fullName evidence="5">DeoR family transcriptional regulator</fullName>
    </submittedName>
</protein>
<dbReference type="RefSeq" id="WP_320499771.1">
    <property type="nucleotide sequence ID" value="NZ_JAXCLX010000001.1"/>
</dbReference>
<keyword evidence="3" id="KW-0804">Transcription</keyword>
<dbReference type="InterPro" id="IPR018356">
    <property type="entry name" value="Tscrpt_reg_HTH_DeoR_CS"/>
</dbReference>
<dbReference type="InterPro" id="IPR050313">
    <property type="entry name" value="Carb_Metab_HTH_regulators"/>
</dbReference>
<organism evidence="5 6">
    <name type="scientific">Dongia rigui</name>
    <dbReference type="NCBI Taxonomy" id="940149"/>
    <lineage>
        <taxon>Bacteria</taxon>
        <taxon>Pseudomonadati</taxon>
        <taxon>Pseudomonadota</taxon>
        <taxon>Alphaproteobacteria</taxon>
        <taxon>Rhodospirillales</taxon>
        <taxon>Dongiaceae</taxon>
        <taxon>Dongia</taxon>
    </lineage>
</organism>
<feature type="domain" description="HTH deoR-type" evidence="4">
    <location>
        <begin position="5"/>
        <end position="57"/>
    </location>
</feature>
<evidence type="ECO:0000256" key="1">
    <source>
        <dbReference type="ARBA" id="ARBA00023015"/>
    </source>
</evidence>
<evidence type="ECO:0000256" key="3">
    <source>
        <dbReference type="ARBA" id="ARBA00023163"/>
    </source>
</evidence>
<evidence type="ECO:0000259" key="4">
    <source>
        <dbReference type="PROSITE" id="PS51000"/>
    </source>
</evidence>